<protein>
    <recommendedName>
        <fullName evidence="2">YCII-related domain-containing protein</fullName>
    </recommendedName>
</protein>
<dbReference type="OrthoDB" id="9814407at2"/>
<dbReference type="Proteomes" id="UP000265691">
    <property type="component" value="Unassembled WGS sequence"/>
</dbReference>
<dbReference type="Pfam" id="PF03795">
    <property type="entry name" value="YCII"/>
    <property type="match status" value="1"/>
</dbReference>
<feature type="domain" description="YCII-related" evidence="2">
    <location>
        <begin position="7"/>
        <end position="84"/>
    </location>
</feature>
<accession>A0A3A1Y0M7</accession>
<dbReference type="RefSeq" id="WP_119525721.1">
    <property type="nucleotide sequence ID" value="NZ_NRHC01000124.1"/>
</dbReference>
<dbReference type="PANTHER" id="PTHR37828">
    <property type="entry name" value="GSR2449 PROTEIN"/>
    <property type="match status" value="1"/>
</dbReference>
<dbReference type="SUPFAM" id="SSF54909">
    <property type="entry name" value="Dimeric alpha+beta barrel"/>
    <property type="match status" value="1"/>
</dbReference>
<sequence length="96" mass="10847">MLLLDIVINTKALTTEQLNELLPLHRAWYNKYFAEGKFIMVGPYTDTDIPSGVVIADLASKAELEQIIAEDAFYNNHGTYTIREFKANLIKDILAS</sequence>
<dbReference type="InterPro" id="IPR011008">
    <property type="entry name" value="Dimeric_a/b-barrel"/>
</dbReference>
<gene>
    <name evidence="3" type="ORF">CKF54_07415</name>
</gene>
<reference evidence="3 4" key="1">
    <citation type="submission" date="2017-08" db="EMBL/GenBank/DDBJ databases">
        <title>Reclassification of Bisgaard taxon 37 and 44.</title>
        <authorList>
            <person name="Christensen H."/>
        </authorList>
    </citation>
    <scope>NUCLEOTIDE SEQUENCE [LARGE SCALE GENOMIC DNA]</scope>
    <source>
        <strain evidence="3 4">B96_3</strain>
    </source>
</reference>
<dbReference type="PANTHER" id="PTHR37828:SF1">
    <property type="entry name" value="YCII-RELATED DOMAIN-CONTAINING PROTEIN"/>
    <property type="match status" value="1"/>
</dbReference>
<comment type="caution">
    <text evidence="3">The sequence shown here is derived from an EMBL/GenBank/DDBJ whole genome shotgun (WGS) entry which is preliminary data.</text>
</comment>
<dbReference type="Gene3D" id="3.30.70.1060">
    <property type="entry name" value="Dimeric alpha+beta barrel"/>
    <property type="match status" value="1"/>
</dbReference>
<organism evidence="3 4">
    <name type="scientific">Psittacicella hinzii</name>
    <dbReference type="NCBI Taxonomy" id="2028575"/>
    <lineage>
        <taxon>Bacteria</taxon>
        <taxon>Pseudomonadati</taxon>
        <taxon>Pseudomonadota</taxon>
        <taxon>Gammaproteobacteria</taxon>
        <taxon>Pasteurellales</taxon>
        <taxon>Psittacicellaceae</taxon>
        <taxon>Psittacicella</taxon>
    </lineage>
</organism>
<name>A0A3A1Y0M7_9GAMM</name>
<evidence type="ECO:0000259" key="2">
    <source>
        <dbReference type="Pfam" id="PF03795"/>
    </source>
</evidence>
<evidence type="ECO:0000313" key="3">
    <source>
        <dbReference type="EMBL" id="RIY31145.1"/>
    </source>
</evidence>
<keyword evidence="4" id="KW-1185">Reference proteome</keyword>
<proteinExistence type="inferred from homology"/>
<dbReference type="AlphaFoldDB" id="A0A3A1Y0M7"/>
<dbReference type="InterPro" id="IPR005545">
    <property type="entry name" value="YCII"/>
</dbReference>
<evidence type="ECO:0000313" key="4">
    <source>
        <dbReference type="Proteomes" id="UP000265691"/>
    </source>
</evidence>
<comment type="similarity">
    <text evidence="1">Belongs to the YciI family.</text>
</comment>
<evidence type="ECO:0000256" key="1">
    <source>
        <dbReference type="ARBA" id="ARBA00007689"/>
    </source>
</evidence>
<dbReference type="EMBL" id="NRHC01000124">
    <property type="protein sequence ID" value="RIY31145.1"/>
    <property type="molecule type" value="Genomic_DNA"/>
</dbReference>